<feature type="compositionally biased region" description="Basic residues" evidence="1">
    <location>
        <begin position="1"/>
        <end position="11"/>
    </location>
</feature>
<evidence type="ECO:0000313" key="2">
    <source>
        <dbReference type="EMBL" id="RCI08962.1"/>
    </source>
</evidence>
<name>A0A367L426_9HYPO</name>
<feature type="compositionally biased region" description="Polar residues" evidence="1">
    <location>
        <begin position="20"/>
        <end position="37"/>
    </location>
</feature>
<feature type="region of interest" description="Disordered" evidence="1">
    <location>
        <begin position="1"/>
        <end position="46"/>
    </location>
</feature>
<proteinExistence type="predicted"/>
<reference evidence="2 3" key="1">
    <citation type="journal article" date="2015" name="BMC Genomics">
        <title>Insights from the genome of Ophiocordyceps polyrhachis-furcata to pathogenicity and host specificity in insect fungi.</title>
        <authorList>
            <person name="Wichadakul D."/>
            <person name="Kobmoo N."/>
            <person name="Ingsriswang S."/>
            <person name="Tangphatsornruang S."/>
            <person name="Chantasingh D."/>
            <person name="Luangsa-ard J.J."/>
            <person name="Eurwilaichitr L."/>
        </authorList>
    </citation>
    <scope>NUCLEOTIDE SEQUENCE [LARGE SCALE GENOMIC DNA]</scope>
    <source>
        <strain evidence="2 3">BCC 54312</strain>
    </source>
</reference>
<dbReference type="AlphaFoldDB" id="A0A367L426"/>
<organism evidence="2 3">
    <name type="scientific">Ophiocordyceps polyrhachis-furcata BCC 54312</name>
    <dbReference type="NCBI Taxonomy" id="1330021"/>
    <lineage>
        <taxon>Eukaryota</taxon>
        <taxon>Fungi</taxon>
        <taxon>Dikarya</taxon>
        <taxon>Ascomycota</taxon>
        <taxon>Pezizomycotina</taxon>
        <taxon>Sordariomycetes</taxon>
        <taxon>Hypocreomycetidae</taxon>
        <taxon>Hypocreales</taxon>
        <taxon>Ophiocordycipitaceae</taxon>
        <taxon>Ophiocordyceps</taxon>
    </lineage>
</organism>
<gene>
    <name evidence="2" type="ORF">L249_5055</name>
</gene>
<comment type="caution">
    <text evidence="2">The sequence shown here is derived from an EMBL/GenBank/DDBJ whole genome shotgun (WGS) entry which is preliminary data.</text>
</comment>
<evidence type="ECO:0000313" key="3">
    <source>
        <dbReference type="Proteomes" id="UP000253664"/>
    </source>
</evidence>
<dbReference type="EMBL" id="LKCN02000017">
    <property type="protein sequence ID" value="RCI08962.1"/>
    <property type="molecule type" value="Genomic_DNA"/>
</dbReference>
<dbReference type="Proteomes" id="UP000253664">
    <property type="component" value="Unassembled WGS sequence"/>
</dbReference>
<accession>A0A367L426</accession>
<keyword evidence="3" id="KW-1185">Reference proteome</keyword>
<evidence type="ECO:0000256" key="1">
    <source>
        <dbReference type="SAM" id="MobiDB-lite"/>
    </source>
</evidence>
<feature type="non-terminal residue" evidence="2">
    <location>
        <position position="104"/>
    </location>
</feature>
<protein>
    <submittedName>
        <fullName evidence="2">Uncharacterized protein</fullName>
    </submittedName>
</protein>
<sequence length="104" mass="11450">MQQRQRKKKKSISNIQSMQENTILASTIPSTSQTTRPHTGLPPNGCGRCPGDGYVLYLSSPPNILPTSWDLRTGRNLRRGRGGVTPARLLATLLSTYLGRSPHH</sequence>